<dbReference type="GeneID" id="89990992"/>
<protein>
    <submittedName>
        <fullName evidence="1">Uncharacterized protein</fullName>
    </submittedName>
</protein>
<evidence type="ECO:0000313" key="1">
    <source>
        <dbReference type="EMBL" id="WVO22877.1"/>
    </source>
</evidence>
<organism evidence="1 2">
    <name type="scientific">Cryptococcus decagattii</name>
    <dbReference type="NCBI Taxonomy" id="1859122"/>
    <lineage>
        <taxon>Eukaryota</taxon>
        <taxon>Fungi</taxon>
        <taxon>Dikarya</taxon>
        <taxon>Basidiomycota</taxon>
        <taxon>Agaricomycotina</taxon>
        <taxon>Tremellomycetes</taxon>
        <taxon>Tremellales</taxon>
        <taxon>Cryptococcaceae</taxon>
        <taxon>Cryptococcus</taxon>
        <taxon>Cryptococcus gattii species complex</taxon>
    </lineage>
</organism>
<gene>
    <name evidence="1" type="ORF">IAS62_004220</name>
</gene>
<reference evidence="1 2" key="1">
    <citation type="submission" date="2024-01" db="EMBL/GenBank/DDBJ databases">
        <title>Comparative genomics of Cryptococcus and Kwoniella reveals pathogenesis evolution and contrasting modes of karyotype evolution via chromosome fusion or intercentromeric recombination.</title>
        <authorList>
            <person name="Coelho M.A."/>
            <person name="David-Palma M."/>
            <person name="Shea T."/>
            <person name="Bowers K."/>
            <person name="McGinley-Smith S."/>
            <person name="Mohammad A.W."/>
            <person name="Gnirke A."/>
            <person name="Yurkov A.M."/>
            <person name="Nowrousian M."/>
            <person name="Sun S."/>
            <person name="Cuomo C.A."/>
            <person name="Heitman J."/>
        </authorList>
    </citation>
    <scope>NUCLEOTIDE SEQUENCE [LARGE SCALE GENOMIC DNA]</scope>
    <source>
        <strain evidence="1 2">7685027</strain>
    </source>
</reference>
<keyword evidence="2" id="KW-1185">Reference proteome</keyword>
<dbReference type="RefSeq" id="XP_064722116.1">
    <property type="nucleotide sequence ID" value="XM_064866044.1"/>
</dbReference>
<accession>A0ABZ2AZL6</accession>
<dbReference type="EMBL" id="CP143812">
    <property type="protein sequence ID" value="WVO22877.1"/>
    <property type="molecule type" value="Genomic_DNA"/>
</dbReference>
<proteinExistence type="predicted"/>
<sequence length="84" mass="9800">MFSHHQAEACSSSHTSWQLRNNFHDVYGLLSRCGIQYQLGFQNKTESLRGRVKRRAERKGSVAQDIHRPIHPFTSSHSFFIHTF</sequence>
<evidence type="ECO:0000313" key="2">
    <source>
        <dbReference type="Proteomes" id="UP001432216"/>
    </source>
</evidence>
<dbReference type="Proteomes" id="UP001432216">
    <property type="component" value="Chromosome 7"/>
</dbReference>
<name>A0ABZ2AZL6_9TREE</name>